<dbReference type="AlphaFoldDB" id="A0A3A5KS25"/>
<evidence type="ECO:0000313" key="2">
    <source>
        <dbReference type="Proteomes" id="UP000272706"/>
    </source>
</evidence>
<gene>
    <name evidence="1" type="ORF">D3227_19035</name>
</gene>
<accession>A0A3A5KS25</accession>
<protein>
    <submittedName>
        <fullName evidence="1">Uncharacterized protein</fullName>
    </submittedName>
</protein>
<reference evidence="1 2" key="1">
    <citation type="submission" date="2018-09" db="EMBL/GenBank/DDBJ databases">
        <title>Mesorhizobium carmichaelinearum sp. nov. isolated from Carmichaelinea spp. root nodules in New Zealand.</title>
        <authorList>
            <person name="De Meyer S.E."/>
        </authorList>
    </citation>
    <scope>NUCLEOTIDE SEQUENCE [LARGE SCALE GENOMIC DNA]</scope>
    <source>
        <strain evidence="1 2">ICMP19557</strain>
    </source>
</reference>
<dbReference type="Proteomes" id="UP000272706">
    <property type="component" value="Unassembled WGS sequence"/>
</dbReference>
<evidence type="ECO:0000313" key="1">
    <source>
        <dbReference type="EMBL" id="RJT37275.1"/>
    </source>
</evidence>
<keyword evidence="2" id="KW-1185">Reference proteome</keyword>
<organism evidence="1 2">
    <name type="scientific">Mesorhizobium waimense</name>
    <dbReference type="NCBI Taxonomy" id="1300307"/>
    <lineage>
        <taxon>Bacteria</taxon>
        <taxon>Pseudomonadati</taxon>
        <taxon>Pseudomonadota</taxon>
        <taxon>Alphaproteobacteria</taxon>
        <taxon>Hyphomicrobiales</taxon>
        <taxon>Phyllobacteriaceae</taxon>
        <taxon>Mesorhizobium</taxon>
    </lineage>
</organism>
<proteinExistence type="predicted"/>
<comment type="caution">
    <text evidence="1">The sequence shown here is derived from an EMBL/GenBank/DDBJ whole genome shotgun (WGS) entry which is preliminary data.</text>
</comment>
<sequence>MAASGKNTGFTDHSALFQAETDVADVPYYYYGGEEDDPGIEGEIRYKPIVELKEGLSKPLVQVIARLNLLGHTYCGFDTSRFTFRHLRDAPANVDVSTVSADYGEGGEDFGKFFVRKLAPRLGLIKHLEDDPVEHAAVSFGVGHGLFPRLHGMGGAGRKYRLRYFCLRGLDAGQFERMRALG</sequence>
<name>A0A3A5KS25_9HYPH</name>
<dbReference type="EMBL" id="QZWZ01000014">
    <property type="protein sequence ID" value="RJT37275.1"/>
    <property type="molecule type" value="Genomic_DNA"/>
</dbReference>